<dbReference type="FunFam" id="3.30.40.10:FF:000489">
    <property type="entry name" value="E3 ubiquitin-protein ligase PRT1"/>
    <property type="match status" value="1"/>
</dbReference>
<dbReference type="EMBL" id="BSYO01000033">
    <property type="protein sequence ID" value="GMH27926.1"/>
    <property type="molecule type" value="Genomic_DNA"/>
</dbReference>
<dbReference type="Pfam" id="PF13445">
    <property type="entry name" value="zf-RING_UBOX"/>
    <property type="match status" value="2"/>
</dbReference>
<dbReference type="Pfam" id="PF00569">
    <property type="entry name" value="ZZ"/>
    <property type="match status" value="1"/>
</dbReference>
<dbReference type="CDD" id="cd02338">
    <property type="entry name" value="ZZ_PCMF_like"/>
    <property type="match status" value="1"/>
</dbReference>
<evidence type="ECO:0000259" key="6">
    <source>
        <dbReference type="PROSITE" id="PS50089"/>
    </source>
</evidence>
<dbReference type="PANTHER" id="PTHR15898:SF13">
    <property type="entry name" value="BIFUNCTIONAL APOPTOSIS REGULATOR"/>
    <property type="match status" value="1"/>
</dbReference>
<dbReference type="InterPro" id="IPR017907">
    <property type="entry name" value="Znf_RING_CS"/>
</dbReference>
<dbReference type="InterPro" id="IPR000433">
    <property type="entry name" value="Znf_ZZ"/>
</dbReference>
<evidence type="ECO:0000256" key="2">
    <source>
        <dbReference type="ARBA" id="ARBA00022771"/>
    </source>
</evidence>
<dbReference type="SMART" id="SM00184">
    <property type="entry name" value="RING"/>
    <property type="match status" value="2"/>
</dbReference>
<dbReference type="PROSITE" id="PS50089">
    <property type="entry name" value="ZF_RING_2"/>
    <property type="match status" value="2"/>
</dbReference>
<dbReference type="GO" id="GO:0061630">
    <property type="term" value="F:ubiquitin protein ligase activity"/>
    <property type="evidence" value="ECO:0007669"/>
    <property type="project" value="TreeGrafter"/>
</dbReference>
<evidence type="ECO:0000313" key="9">
    <source>
        <dbReference type="Proteomes" id="UP001279734"/>
    </source>
</evidence>
<protein>
    <recommendedName>
        <fullName evidence="10">E3 ubiquitin-protein ligase PRT1</fullName>
    </recommendedName>
</protein>
<sequence>MDSKTLIDGKSVDCDESEENISEFFMCCVCLDILYKPIVLACGHVSCFWCVHKSMSGLHRSHCPVCRHPYHHFPTICQMLHFLLLKMYPAAYKRREVQILEEEEQMGIFSPQLDGSSFESKQSSVLSSPSNVSSVPCSASEDKVCARMQESESGFISQDRVRTSSMEENNLPKTNCDGTCNEVSITDALCSACKQLLYHPAVLNCGHVYCETCIIVPEDDILICQICKSPHPGDFPKVCLEFGKFLEEKFPKEYALRRDAVEHRRVQLENKSSTACSRNASENGVQSLFLPGDEFPTLQGKDGSMVHLAVGCDSCGMFPIVGDRYKCKDCVEAIGFDLCGDCYNTQSKLPGRFNQQHTPDHRLELIKLSDFTHNLMLGIVRHLEDGSPFLPQYAFEDSEDGSAALESSVAQQSSDDSGVAPVSRDTGNDEDQSNEPSSI</sequence>
<dbReference type="PROSITE" id="PS00518">
    <property type="entry name" value="ZF_RING_1"/>
    <property type="match status" value="1"/>
</dbReference>
<dbReference type="SUPFAM" id="SSF57850">
    <property type="entry name" value="RING/U-box"/>
    <property type="match status" value="3"/>
</dbReference>
<name>A0AAD3TEX9_NEPGR</name>
<evidence type="ECO:0000256" key="3">
    <source>
        <dbReference type="ARBA" id="ARBA00022833"/>
    </source>
</evidence>
<feature type="domain" description="ZZ-type" evidence="7">
    <location>
        <begin position="307"/>
        <end position="371"/>
    </location>
</feature>
<dbReference type="Gene3D" id="3.30.60.90">
    <property type="match status" value="1"/>
</dbReference>
<dbReference type="GO" id="GO:0043161">
    <property type="term" value="P:proteasome-mediated ubiquitin-dependent protein catabolic process"/>
    <property type="evidence" value="ECO:0007669"/>
    <property type="project" value="TreeGrafter"/>
</dbReference>
<reference evidence="8" key="1">
    <citation type="submission" date="2023-05" db="EMBL/GenBank/DDBJ databases">
        <title>Nepenthes gracilis genome sequencing.</title>
        <authorList>
            <person name="Fukushima K."/>
        </authorList>
    </citation>
    <scope>NUCLEOTIDE SEQUENCE</scope>
    <source>
        <strain evidence="8">SING2019-196</strain>
    </source>
</reference>
<keyword evidence="2 4" id="KW-0863">Zinc-finger</keyword>
<organism evidence="8 9">
    <name type="scientific">Nepenthes gracilis</name>
    <name type="common">Slender pitcher plant</name>
    <dbReference type="NCBI Taxonomy" id="150966"/>
    <lineage>
        <taxon>Eukaryota</taxon>
        <taxon>Viridiplantae</taxon>
        <taxon>Streptophyta</taxon>
        <taxon>Embryophyta</taxon>
        <taxon>Tracheophyta</taxon>
        <taxon>Spermatophyta</taxon>
        <taxon>Magnoliopsida</taxon>
        <taxon>eudicotyledons</taxon>
        <taxon>Gunneridae</taxon>
        <taxon>Pentapetalae</taxon>
        <taxon>Caryophyllales</taxon>
        <taxon>Nepenthaceae</taxon>
        <taxon>Nepenthes</taxon>
    </lineage>
</organism>
<feature type="domain" description="RING-type" evidence="6">
    <location>
        <begin position="190"/>
        <end position="228"/>
    </location>
</feature>
<evidence type="ECO:0000313" key="8">
    <source>
        <dbReference type="EMBL" id="GMH27926.1"/>
    </source>
</evidence>
<dbReference type="AlphaFoldDB" id="A0AAD3TEX9"/>
<dbReference type="Gene3D" id="3.30.40.10">
    <property type="entry name" value="Zinc/RING finger domain, C3HC4 (zinc finger)"/>
    <property type="match status" value="2"/>
</dbReference>
<evidence type="ECO:0000256" key="5">
    <source>
        <dbReference type="SAM" id="MobiDB-lite"/>
    </source>
</evidence>
<keyword evidence="3" id="KW-0862">Zinc</keyword>
<proteinExistence type="predicted"/>
<evidence type="ECO:0008006" key="10">
    <source>
        <dbReference type="Google" id="ProtNLM"/>
    </source>
</evidence>
<dbReference type="InterPro" id="IPR027370">
    <property type="entry name" value="Znf-RING_euk"/>
</dbReference>
<keyword evidence="9" id="KW-1185">Reference proteome</keyword>
<evidence type="ECO:0000256" key="1">
    <source>
        <dbReference type="ARBA" id="ARBA00022723"/>
    </source>
</evidence>
<evidence type="ECO:0000259" key="7">
    <source>
        <dbReference type="PROSITE" id="PS50135"/>
    </source>
</evidence>
<dbReference type="PROSITE" id="PS50135">
    <property type="entry name" value="ZF_ZZ_2"/>
    <property type="match status" value="1"/>
</dbReference>
<dbReference type="InterPro" id="IPR001841">
    <property type="entry name" value="Znf_RING"/>
</dbReference>
<evidence type="ECO:0000256" key="4">
    <source>
        <dbReference type="PROSITE-ProRule" id="PRU00228"/>
    </source>
</evidence>
<dbReference type="InterPro" id="IPR013083">
    <property type="entry name" value="Znf_RING/FYVE/PHD"/>
</dbReference>
<dbReference type="GO" id="GO:0008270">
    <property type="term" value="F:zinc ion binding"/>
    <property type="evidence" value="ECO:0007669"/>
    <property type="project" value="UniProtKB-KW"/>
</dbReference>
<dbReference type="PANTHER" id="PTHR15898">
    <property type="entry name" value="BIFUNCTIONAL APOPTOSIS REGULATOR"/>
    <property type="match status" value="1"/>
</dbReference>
<gene>
    <name evidence="8" type="ORF">Nepgr_029769</name>
</gene>
<dbReference type="Proteomes" id="UP001279734">
    <property type="component" value="Unassembled WGS sequence"/>
</dbReference>
<dbReference type="SMART" id="SM00291">
    <property type="entry name" value="ZnF_ZZ"/>
    <property type="match status" value="1"/>
</dbReference>
<feature type="region of interest" description="Disordered" evidence="5">
    <location>
        <begin position="398"/>
        <end position="439"/>
    </location>
</feature>
<comment type="caution">
    <text evidence="8">The sequence shown here is derived from an EMBL/GenBank/DDBJ whole genome shotgun (WGS) entry which is preliminary data.</text>
</comment>
<dbReference type="FunFam" id="3.30.60.90:FF:000014">
    <property type="entry name" value="E3 ubiquitin-protein ligase PRT1"/>
    <property type="match status" value="1"/>
</dbReference>
<keyword evidence="1" id="KW-0479">Metal-binding</keyword>
<feature type="domain" description="RING-type" evidence="6">
    <location>
        <begin position="27"/>
        <end position="67"/>
    </location>
</feature>
<dbReference type="InterPro" id="IPR043145">
    <property type="entry name" value="Znf_ZZ_sf"/>
</dbReference>
<accession>A0AAD3TEX9</accession>